<evidence type="ECO:0000259" key="1">
    <source>
        <dbReference type="Pfam" id="PF05598"/>
    </source>
</evidence>
<accession>A0A2T5G3B1</accession>
<dbReference type="AlphaFoldDB" id="A0A2T5G3B1"/>
<gene>
    <name evidence="2" type="ORF">CLG96_00050</name>
</gene>
<dbReference type="PANTHER" id="PTHR35604:SF2">
    <property type="entry name" value="TRANSPOSASE INSH FOR INSERTION SEQUENCE ELEMENT IS5A-RELATED"/>
    <property type="match status" value="1"/>
</dbReference>
<name>A0A2T5G3B1_9SPHN</name>
<protein>
    <recommendedName>
        <fullName evidence="1">Transposase InsH N-terminal domain-containing protein</fullName>
    </recommendedName>
</protein>
<evidence type="ECO:0000313" key="3">
    <source>
        <dbReference type="Proteomes" id="UP000244162"/>
    </source>
</evidence>
<dbReference type="InterPro" id="IPR008490">
    <property type="entry name" value="Transposase_InsH_N"/>
</dbReference>
<keyword evidence="3" id="KW-1185">Reference proteome</keyword>
<proteinExistence type="predicted"/>
<comment type="caution">
    <text evidence="2">The sequence shown here is derived from an EMBL/GenBank/DDBJ whole genome shotgun (WGS) entry which is preliminary data.</text>
</comment>
<evidence type="ECO:0000313" key="2">
    <source>
        <dbReference type="EMBL" id="PTQ13712.1"/>
    </source>
</evidence>
<sequence length="92" mass="10331">MSHRSIGQEKFGFLRQSRSSSSLDEIDALVAWEPVTKLLEALYPATKGEPAWPPLAMFKALLLAIWYDLSDVKLAEALDDRVVQAFLRLLGQ</sequence>
<reference evidence="2 3" key="1">
    <citation type="submission" date="2017-09" db="EMBL/GenBank/DDBJ databases">
        <title>Sphingomonas panjinensis sp.nov., isolated from oil-contaminated soil.</title>
        <authorList>
            <person name="Wang L."/>
            <person name="Chen L."/>
        </authorList>
    </citation>
    <scope>NUCLEOTIDE SEQUENCE [LARGE SCALE GENOMIC DNA]</scope>
    <source>
        <strain evidence="2 3">FW-11</strain>
    </source>
</reference>
<feature type="domain" description="Transposase InsH N-terminal" evidence="1">
    <location>
        <begin position="19"/>
        <end position="82"/>
    </location>
</feature>
<organism evidence="2 3">
    <name type="scientific">Sphingomonas oleivorans</name>
    <dbReference type="NCBI Taxonomy" id="1735121"/>
    <lineage>
        <taxon>Bacteria</taxon>
        <taxon>Pseudomonadati</taxon>
        <taxon>Pseudomonadota</taxon>
        <taxon>Alphaproteobacteria</taxon>
        <taxon>Sphingomonadales</taxon>
        <taxon>Sphingomonadaceae</taxon>
        <taxon>Sphingomonas</taxon>
    </lineage>
</organism>
<dbReference type="PANTHER" id="PTHR35604">
    <property type="entry name" value="TRANSPOSASE INSH FOR INSERTION SEQUENCE ELEMENT IS5A-RELATED"/>
    <property type="match status" value="1"/>
</dbReference>
<dbReference type="OrthoDB" id="9774608at2"/>
<dbReference type="Pfam" id="PF05598">
    <property type="entry name" value="DUF772"/>
    <property type="match status" value="1"/>
</dbReference>
<dbReference type="EMBL" id="NWBU01000003">
    <property type="protein sequence ID" value="PTQ13712.1"/>
    <property type="molecule type" value="Genomic_DNA"/>
</dbReference>
<dbReference type="Proteomes" id="UP000244162">
    <property type="component" value="Unassembled WGS sequence"/>
</dbReference>